<evidence type="ECO:0000256" key="1">
    <source>
        <dbReference type="ARBA" id="ARBA00004651"/>
    </source>
</evidence>
<evidence type="ECO:0000256" key="4">
    <source>
        <dbReference type="ARBA" id="ARBA00022692"/>
    </source>
</evidence>
<dbReference type="InterPro" id="IPR005829">
    <property type="entry name" value="Sugar_transporter_CS"/>
</dbReference>
<evidence type="ECO:0000256" key="7">
    <source>
        <dbReference type="SAM" id="Phobius"/>
    </source>
</evidence>
<evidence type="ECO:0000256" key="2">
    <source>
        <dbReference type="ARBA" id="ARBA00022448"/>
    </source>
</evidence>
<feature type="domain" description="Major facilitator superfamily (MFS) profile" evidence="8">
    <location>
        <begin position="19"/>
        <end position="426"/>
    </location>
</feature>
<feature type="transmembrane region" description="Helical" evidence="7">
    <location>
        <begin position="373"/>
        <end position="397"/>
    </location>
</feature>
<dbReference type="EMBL" id="SSWX01000008">
    <property type="protein sequence ID" value="THJ33953.1"/>
    <property type="molecule type" value="Genomic_DNA"/>
</dbReference>
<dbReference type="PANTHER" id="PTHR43045:SF1">
    <property type="entry name" value="SHIKIMATE TRANSPORTER"/>
    <property type="match status" value="1"/>
</dbReference>
<feature type="transmembrane region" description="Helical" evidence="7">
    <location>
        <begin position="56"/>
        <end position="81"/>
    </location>
</feature>
<dbReference type="InterPro" id="IPR020846">
    <property type="entry name" value="MFS_dom"/>
</dbReference>
<keyword evidence="5 7" id="KW-1133">Transmembrane helix</keyword>
<reference evidence="9 10" key="1">
    <citation type="submission" date="2019-04" db="EMBL/GenBank/DDBJ databases">
        <title>Lampropedia sp YIM MLB12 draf genome.</title>
        <authorList>
            <person name="Wang Y.-X."/>
        </authorList>
    </citation>
    <scope>NUCLEOTIDE SEQUENCE [LARGE SCALE GENOMIC DNA]</scope>
    <source>
        <strain evidence="9 10">YIM MLB12</strain>
    </source>
</reference>
<dbReference type="SUPFAM" id="SSF103473">
    <property type="entry name" value="MFS general substrate transporter"/>
    <property type="match status" value="1"/>
</dbReference>
<sequence>MTASTTTAAPSSGATNKRVLAASLMGSSIEWFDYFLYATTAALVFNKVFFPMTDPVVGLMLSYLTFSLTFFIRPLGGFIFAHIGDRIGRKKTLVMTLSLMGGATVAIGLLPGYDTIGIWAPILLIVLRLIQGLGIGGEWGGALLLAYEYAPKNRKGLFGSVPQMGVTIGMVMATLAMMLMSLLPDDQFLSWGWRVPFLLSAVLVFLGLWIRKGIDETPEFKKAKATGNVAKMPIVETLRYHWRSVLVAVGIKFVETAPFYIFSTFIVSYATSALKFERITVLNAVMVATLVTTAMIPIMGRLSDSIGRRRMFVIGTVLMGLFTFPYFMLLEQRTTTTLVIATVIGLGLIWAPITAVLGTLFSEIFSTRVRYTGITLGYQIGAALAGGTAPLVATWLLTTYDGSWVPVACYIIATAVISLVAIAYAKSASDSDN</sequence>
<feature type="transmembrane region" description="Helical" evidence="7">
    <location>
        <begin position="119"/>
        <end position="145"/>
    </location>
</feature>
<evidence type="ECO:0000313" key="9">
    <source>
        <dbReference type="EMBL" id="THJ33953.1"/>
    </source>
</evidence>
<organism evidence="9 10">
    <name type="scientific">Lampropedia aestuarii</name>
    <dbReference type="NCBI Taxonomy" id="2562762"/>
    <lineage>
        <taxon>Bacteria</taxon>
        <taxon>Pseudomonadati</taxon>
        <taxon>Pseudomonadota</taxon>
        <taxon>Betaproteobacteria</taxon>
        <taxon>Burkholderiales</taxon>
        <taxon>Comamonadaceae</taxon>
        <taxon>Lampropedia</taxon>
    </lineage>
</organism>
<feature type="transmembrane region" description="Helical" evidence="7">
    <location>
        <begin position="403"/>
        <end position="425"/>
    </location>
</feature>
<dbReference type="PANTHER" id="PTHR43045">
    <property type="entry name" value="SHIKIMATE TRANSPORTER"/>
    <property type="match status" value="1"/>
</dbReference>
<dbReference type="PROSITE" id="PS00217">
    <property type="entry name" value="SUGAR_TRANSPORT_2"/>
    <property type="match status" value="1"/>
</dbReference>
<keyword evidence="3" id="KW-1003">Cell membrane</keyword>
<accession>A0A4S5BRU3</accession>
<feature type="transmembrane region" description="Helical" evidence="7">
    <location>
        <begin position="191"/>
        <end position="210"/>
    </location>
</feature>
<dbReference type="PROSITE" id="PS00216">
    <property type="entry name" value="SUGAR_TRANSPORT_1"/>
    <property type="match status" value="1"/>
</dbReference>
<feature type="transmembrane region" description="Helical" evidence="7">
    <location>
        <begin position="93"/>
        <end position="113"/>
    </location>
</feature>
<proteinExistence type="predicted"/>
<comment type="caution">
    <text evidence="9">The sequence shown here is derived from an EMBL/GenBank/DDBJ whole genome shotgun (WGS) entry which is preliminary data.</text>
</comment>
<evidence type="ECO:0000256" key="3">
    <source>
        <dbReference type="ARBA" id="ARBA00022475"/>
    </source>
</evidence>
<dbReference type="AlphaFoldDB" id="A0A4S5BRU3"/>
<feature type="transmembrane region" description="Helical" evidence="7">
    <location>
        <begin position="279"/>
        <end position="299"/>
    </location>
</feature>
<protein>
    <submittedName>
        <fullName evidence="9">MHS family MFS transporter</fullName>
    </submittedName>
</protein>
<feature type="transmembrane region" description="Helical" evidence="7">
    <location>
        <begin position="311"/>
        <end position="330"/>
    </location>
</feature>
<dbReference type="InterPro" id="IPR011701">
    <property type="entry name" value="MFS"/>
</dbReference>
<keyword evidence="6 7" id="KW-0472">Membrane</keyword>
<feature type="transmembrane region" description="Helical" evidence="7">
    <location>
        <begin position="336"/>
        <end position="361"/>
    </location>
</feature>
<comment type="subcellular location">
    <subcellularLocation>
        <location evidence="1">Cell membrane</location>
        <topology evidence="1">Multi-pass membrane protein</topology>
    </subcellularLocation>
</comment>
<keyword evidence="4 7" id="KW-0812">Transmembrane</keyword>
<evidence type="ECO:0000313" key="10">
    <source>
        <dbReference type="Proteomes" id="UP000306236"/>
    </source>
</evidence>
<dbReference type="FunFam" id="1.20.1250.20:FF:000001">
    <property type="entry name" value="Dicarboxylate MFS transporter"/>
    <property type="match status" value="1"/>
</dbReference>
<dbReference type="PROSITE" id="PS50850">
    <property type="entry name" value="MFS"/>
    <property type="match status" value="1"/>
</dbReference>
<dbReference type="Proteomes" id="UP000306236">
    <property type="component" value="Unassembled WGS sequence"/>
</dbReference>
<dbReference type="Pfam" id="PF07690">
    <property type="entry name" value="MFS_1"/>
    <property type="match status" value="1"/>
</dbReference>
<feature type="transmembrane region" description="Helical" evidence="7">
    <location>
        <begin position="31"/>
        <end position="50"/>
    </location>
</feature>
<dbReference type="GO" id="GO:0022857">
    <property type="term" value="F:transmembrane transporter activity"/>
    <property type="evidence" value="ECO:0007669"/>
    <property type="project" value="InterPro"/>
</dbReference>
<dbReference type="OrthoDB" id="6766492at2"/>
<dbReference type="GO" id="GO:0005886">
    <property type="term" value="C:plasma membrane"/>
    <property type="evidence" value="ECO:0007669"/>
    <property type="project" value="UniProtKB-SubCell"/>
</dbReference>
<dbReference type="InterPro" id="IPR005828">
    <property type="entry name" value="MFS_sugar_transport-like"/>
</dbReference>
<evidence type="ECO:0000256" key="5">
    <source>
        <dbReference type="ARBA" id="ARBA00022989"/>
    </source>
</evidence>
<feature type="transmembrane region" description="Helical" evidence="7">
    <location>
        <begin position="157"/>
        <end position="179"/>
    </location>
</feature>
<dbReference type="RefSeq" id="WP_136406061.1">
    <property type="nucleotide sequence ID" value="NZ_JARXRQ010000003.1"/>
</dbReference>
<dbReference type="Pfam" id="PF00083">
    <property type="entry name" value="Sugar_tr"/>
    <property type="match status" value="1"/>
</dbReference>
<evidence type="ECO:0000256" key="6">
    <source>
        <dbReference type="ARBA" id="ARBA00023136"/>
    </source>
</evidence>
<evidence type="ECO:0000259" key="8">
    <source>
        <dbReference type="PROSITE" id="PS50850"/>
    </source>
</evidence>
<keyword evidence="2" id="KW-0813">Transport</keyword>
<dbReference type="InterPro" id="IPR036259">
    <property type="entry name" value="MFS_trans_sf"/>
</dbReference>
<dbReference type="Gene3D" id="1.20.1250.20">
    <property type="entry name" value="MFS general substrate transporter like domains"/>
    <property type="match status" value="2"/>
</dbReference>
<dbReference type="CDD" id="cd17369">
    <property type="entry name" value="MFS_ShiA_like"/>
    <property type="match status" value="1"/>
</dbReference>
<gene>
    <name evidence="9" type="ORF">E8K88_07590</name>
</gene>
<name>A0A4S5BRU3_9BURK</name>
<keyword evidence="10" id="KW-1185">Reference proteome</keyword>